<organism evidence="1 2">
    <name type="scientific">Romanomermis culicivorax</name>
    <name type="common">Nematode worm</name>
    <dbReference type="NCBI Taxonomy" id="13658"/>
    <lineage>
        <taxon>Eukaryota</taxon>
        <taxon>Metazoa</taxon>
        <taxon>Ecdysozoa</taxon>
        <taxon>Nematoda</taxon>
        <taxon>Enoplea</taxon>
        <taxon>Dorylaimia</taxon>
        <taxon>Mermithida</taxon>
        <taxon>Mermithoidea</taxon>
        <taxon>Mermithidae</taxon>
        <taxon>Romanomermis</taxon>
    </lineage>
</organism>
<protein>
    <submittedName>
        <fullName evidence="2">Uncharacterized protein</fullName>
    </submittedName>
</protein>
<keyword evidence="1" id="KW-1185">Reference proteome</keyword>
<evidence type="ECO:0000313" key="2">
    <source>
        <dbReference type="WBParaSite" id="nRc.2.0.1.t47126-RA"/>
    </source>
</evidence>
<evidence type="ECO:0000313" key="1">
    <source>
        <dbReference type="Proteomes" id="UP000887565"/>
    </source>
</evidence>
<dbReference type="WBParaSite" id="nRc.2.0.1.t47126-RA">
    <property type="protein sequence ID" value="nRc.2.0.1.t47126-RA"/>
    <property type="gene ID" value="nRc.2.0.1.g47126"/>
</dbReference>
<accession>A0A915LBH4</accession>
<sequence length="70" mass="7920">MFYKIKENSDQSTSVMNILEKLPNNVNPDETWQIGKLSGNLNNPDSTQSVCVRDAKQTSLHEKLIILSNE</sequence>
<dbReference type="AlphaFoldDB" id="A0A915LBH4"/>
<reference evidence="2" key="1">
    <citation type="submission" date="2022-11" db="UniProtKB">
        <authorList>
            <consortium name="WormBaseParasite"/>
        </authorList>
    </citation>
    <scope>IDENTIFICATION</scope>
</reference>
<name>A0A915LBH4_ROMCU</name>
<proteinExistence type="predicted"/>
<dbReference type="Proteomes" id="UP000887565">
    <property type="component" value="Unplaced"/>
</dbReference>